<protein>
    <submittedName>
        <fullName evidence="2">Uncharacterized protein</fullName>
    </submittedName>
</protein>
<evidence type="ECO:0000313" key="2">
    <source>
        <dbReference type="EMBL" id="CAK1544063.1"/>
    </source>
</evidence>
<keyword evidence="3" id="KW-1185">Reference proteome</keyword>
<dbReference type="EMBL" id="CAVLEF010000005">
    <property type="protein sequence ID" value="CAK1544063.1"/>
    <property type="molecule type" value="Genomic_DNA"/>
</dbReference>
<reference evidence="2 3" key="1">
    <citation type="submission" date="2023-11" db="EMBL/GenBank/DDBJ databases">
        <authorList>
            <person name="Okamura Y."/>
        </authorList>
    </citation>
    <scope>NUCLEOTIDE SEQUENCE [LARGE SCALE GENOMIC DNA]</scope>
</reference>
<organism evidence="2 3">
    <name type="scientific">Leptosia nina</name>
    <dbReference type="NCBI Taxonomy" id="320188"/>
    <lineage>
        <taxon>Eukaryota</taxon>
        <taxon>Metazoa</taxon>
        <taxon>Ecdysozoa</taxon>
        <taxon>Arthropoda</taxon>
        <taxon>Hexapoda</taxon>
        <taxon>Insecta</taxon>
        <taxon>Pterygota</taxon>
        <taxon>Neoptera</taxon>
        <taxon>Endopterygota</taxon>
        <taxon>Lepidoptera</taxon>
        <taxon>Glossata</taxon>
        <taxon>Ditrysia</taxon>
        <taxon>Papilionoidea</taxon>
        <taxon>Pieridae</taxon>
        <taxon>Pierinae</taxon>
        <taxon>Leptosia</taxon>
    </lineage>
</organism>
<evidence type="ECO:0000256" key="1">
    <source>
        <dbReference type="SAM" id="MobiDB-lite"/>
    </source>
</evidence>
<sequence>MNCSILNFLSSASDIMDRSNYQMPGAFSNQGYPPVAPNHCFGPTRYNLNPCFGPAVPPPQYVNTCFVSASALRRAYPQMGQPRYEPSFKKKQKLLDIRLLRVLVGEQHWTRLLLLLTILTNNTMSGSGDKDRKPFRPPAYERPYGPPDDPRNPQRP</sequence>
<gene>
    <name evidence="2" type="ORF">LNINA_LOCUS3840</name>
</gene>
<evidence type="ECO:0000313" key="3">
    <source>
        <dbReference type="Proteomes" id="UP001497472"/>
    </source>
</evidence>
<proteinExistence type="predicted"/>
<dbReference type="Proteomes" id="UP001497472">
    <property type="component" value="Unassembled WGS sequence"/>
</dbReference>
<dbReference type="AlphaFoldDB" id="A0AAV1J5C0"/>
<comment type="caution">
    <text evidence="2">The sequence shown here is derived from an EMBL/GenBank/DDBJ whole genome shotgun (WGS) entry which is preliminary data.</text>
</comment>
<name>A0AAV1J5C0_9NEOP</name>
<accession>A0AAV1J5C0</accession>
<feature type="region of interest" description="Disordered" evidence="1">
    <location>
        <begin position="123"/>
        <end position="156"/>
    </location>
</feature>